<protein>
    <recommendedName>
        <fullName evidence="3">YgiT-type zinc finger protein</fullName>
    </recommendedName>
</protein>
<evidence type="ECO:0000313" key="2">
    <source>
        <dbReference type="Proteomes" id="UP000681290"/>
    </source>
</evidence>
<keyword evidence="2" id="KW-1185">Reference proteome</keyword>
<sequence length="64" mass="7184">MDKKLDCTRCGQPLSEHAAYNALAEIKQTKDGFELVEDKLLPVVPHICESCGYIELYVPTSMLK</sequence>
<gene>
    <name evidence="1" type="ORF">J15TS10_17340</name>
</gene>
<dbReference type="RefSeq" id="WP_213590411.1">
    <property type="nucleotide sequence ID" value="NZ_BOSM01000002.1"/>
</dbReference>
<organism evidence="1 2">
    <name type="scientific">Paenibacillus woosongensis</name>
    <dbReference type="NCBI Taxonomy" id="307580"/>
    <lineage>
        <taxon>Bacteria</taxon>
        <taxon>Bacillati</taxon>
        <taxon>Bacillota</taxon>
        <taxon>Bacilli</taxon>
        <taxon>Bacillales</taxon>
        <taxon>Paenibacillaceae</taxon>
        <taxon>Paenibacillus</taxon>
    </lineage>
</organism>
<evidence type="ECO:0000313" key="1">
    <source>
        <dbReference type="EMBL" id="GIP57920.1"/>
    </source>
</evidence>
<dbReference type="Proteomes" id="UP000681290">
    <property type="component" value="Unassembled WGS sequence"/>
</dbReference>
<accession>A0ABQ4MPJ5</accession>
<comment type="caution">
    <text evidence="1">The sequence shown here is derived from an EMBL/GenBank/DDBJ whole genome shotgun (WGS) entry which is preliminary data.</text>
</comment>
<reference evidence="1 2" key="1">
    <citation type="submission" date="2021-03" db="EMBL/GenBank/DDBJ databases">
        <title>Antimicrobial resistance genes in bacteria isolated from Japanese honey, and their potential for conferring macrolide and lincosamide resistance in the American foulbrood pathogen Paenibacillus larvae.</title>
        <authorList>
            <person name="Okamoto M."/>
            <person name="Kumagai M."/>
            <person name="Kanamori H."/>
            <person name="Takamatsu D."/>
        </authorList>
    </citation>
    <scope>NUCLEOTIDE SEQUENCE [LARGE SCALE GENOMIC DNA]</scope>
    <source>
        <strain evidence="1 2">J15TS10</strain>
    </source>
</reference>
<evidence type="ECO:0008006" key="3">
    <source>
        <dbReference type="Google" id="ProtNLM"/>
    </source>
</evidence>
<dbReference type="EMBL" id="BOSM01000002">
    <property type="protein sequence ID" value="GIP57920.1"/>
    <property type="molecule type" value="Genomic_DNA"/>
</dbReference>
<proteinExistence type="predicted"/>
<name>A0ABQ4MPJ5_9BACL</name>